<dbReference type="Gene3D" id="3.30.70.270">
    <property type="match status" value="1"/>
</dbReference>
<keyword evidence="3" id="KW-0472">Membrane</keyword>
<feature type="transmembrane region" description="Helical" evidence="3">
    <location>
        <begin position="72"/>
        <end position="89"/>
    </location>
</feature>
<dbReference type="CDD" id="cd01949">
    <property type="entry name" value="GGDEF"/>
    <property type="match status" value="1"/>
</dbReference>
<protein>
    <recommendedName>
        <fullName evidence="1">diguanylate cyclase</fullName>
        <ecNumber evidence="1">2.7.7.65</ecNumber>
    </recommendedName>
</protein>
<dbReference type="InterPro" id="IPR000160">
    <property type="entry name" value="GGDEF_dom"/>
</dbReference>
<gene>
    <name evidence="5" type="ORF">N177_3851</name>
</gene>
<dbReference type="PANTHER" id="PTHR45138">
    <property type="entry name" value="REGULATORY COMPONENTS OF SENSORY TRANSDUCTION SYSTEM"/>
    <property type="match status" value="1"/>
</dbReference>
<dbReference type="AlphaFoldDB" id="V4RBD3"/>
<dbReference type="InterPro" id="IPR050469">
    <property type="entry name" value="Diguanylate_Cyclase"/>
</dbReference>
<dbReference type="Proteomes" id="UP000017819">
    <property type="component" value="Unassembled WGS sequence"/>
</dbReference>
<dbReference type="OrthoDB" id="9812260at2"/>
<dbReference type="Pfam" id="PF00990">
    <property type="entry name" value="GGDEF"/>
    <property type="match status" value="1"/>
</dbReference>
<feature type="transmembrane region" description="Helical" evidence="3">
    <location>
        <begin position="196"/>
        <end position="217"/>
    </location>
</feature>
<evidence type="ECO:0000313" key="6">
    <source>
        <dbReference type="Proteomes" id="UP000017819"/>
    </source>
</evidence>
<evidence type="ECO:0000256" key="1">
    <source>
        <dbReference type="ARBA" id="ARBA00012528"/>
    </source>
</evidence>
<reference evidence="5 6" key="1">
    <citation type="journal article" date="2014" name="Genome Announc.">
        <title>Draft Genome Sequence of Lutibaculum baratangense Strain AMV1T, Isolated from a Mud Volcano in Andamans, India.</title>
        <authorList>
            <person name="Singh A."/>
            <person name="Sreenivas A."/>
            <person name="Sathyanarayana Reddy G."/>
            <person name="Pinnaka A.K."/>
            <person name="Shivaji S."/>
        </authorList>
    </citation>
    <scope>NUCLEOTIDE SEQUENCE [LARGE SCALE GENOMIC DNA]</scope>
    <source>
        <strain evidence="5 6">AMV1</strain>
    </source>
</reference>
<dbReference type="PANTHER" id="PTHR45138:SF9">
    <property type="entry name" value="DIGUANYLATE CYCLASE DGCM-RELATED"/>
    <property type="match status" value="1"/>
</dbReference>
<keyword evidence="6" id="KW-1185">Reference proteome</keyword>
<evidence type="ECO:0000256" key="3">
    <source>
        <dbReference type="SAM" id="Phobius"/>
    </source>
</evidence>
<organism evidence="5 6">
    <name type="scientific">Lutibaculum baratangense AMV1</name>
    <dbReference type="NCBI Taxonomy" id="631454"/>
    <lineage>
        <taxon>Bacteria</taxon>
        <taxon>Pseudomonadati</taxon>
        <taxon>Pseudomonadota</taxon>
        <taxon>Alphaproteobacteria</taxon>
        <taxon>Hyphomicrobiales</taxon>
        <taxon>Tepidamorphaceae</taxon>
        <taxon>Lutibaculum</taxon>
    </lineage>
</organism>
<dbReference type="FunFam" id="3.30.70.270:FF:000001">
    <property type="entry name" value="Diguanylate cyclase domain protein"/>
    <property type="match status" value="1"/>
</dbReference>
<dbReference type="GO" id="GO:0052621">
    <property type="term" value="F:diguanylate cyclase activity"/>
    <property type="evidence" value="ECO:0007669"/>
    <property type="project" value="UniProtKB-EC"/>
</dbReference>
<dbReference type="RefSeq" id="WP_023433960.1">
    <property type="nucleotide sequence ID" value="NZ_AWXZ01000040.1"/>
</dbReference>
<comment type="caution">
    <text evidence="5">The sequence shown here is derived from an EMBL/GenBank/DDBJ whole genome shotgun (WGS) entry which is preliminary data.</text>
</comment>
<evidence type="ECO:0000256" key="2">
    <source>
        <dbReference type="ARBA" id="ARBA00034247"/>
    </source>
</evidence>
<dbReference type="eggNOG" id="COG3706">
    <property type="taxonomic scope" value="Bacteria"/>
</dbReference>
<dbReference type="PATRIC" id="fig|631454.5.peg.3804"/>
<feature type="domain" description="GGDEF" evidence="4">
    <location>
        <begin position="256"/>
        <end position="389"/>
    </location>
</feature>
<evidence type="ECO:0000313" key="5">
    <source>
        <dbReference type="EMBL" id="ESR22714.1"/>
    </source>
</evidence>
<feature type="transmembrane region" description="Helical" evidence="3">
    <location>
        <begin position="48"/>
        <end position="66"/>
    </location>
</feature>
<evidence type="ECO:0000259" key="4">
    <source>
        <dbReference type="PROSITE" id="PS50887"/>
    </source>
</evidence>
<feature type="transmembrane region" description="Helical" evidence="3">
    <location>
        <begin position="101"/>
        <end position="122"/>
    </location>
</feature>
<dbReference type="EMBL" id="AWXZ01000040">
    <property type="protein sequence ID" value="ESR22714.1"/>
    <property type="molecule type" value="Genomic_DNA"/>
</dbReference>
<dbReference type="STRING" id="631454.N177_3851"/>
<feature type="transmembrane region" description="Helical" evidence="3">
    <location>
        <begin position="128"/>
        <end position="146"/>
    </location>
</feature>
<comment type="catalytic activity">
    <reaction evidence="2">
        <text>2 GTP = 3',3'-c-di-GMP + 2 diphosphate</text>
        <dbReference type="Rhea" id="RHEA:24898"/>
        <dbReference type="ChEBI" id="CHEBI:33019"/>
        <dbReference type="ChEBI" id="CHEBI:37565"/>
        <dbReference type="ChEBI" id="CHEBI:58805"/>
        <dbReference type="EC" id="2.7.7.65"/>
    </reaction>
</comment>
<accession>V4RBD3</accession>
<keyword evidence="3" id="KW-0812">Transmembrane</keyword>
<dbReference type="InterPro" id="IPR043128">
    <property type="entry name" value="Rev_trsase/Diguanyl_cyclase"/>
</dbReference>
<dbReference type="SUPFAM" id="SSF55073">
    <property type="entry name" value="Nucleotide cyclase"/>
    <property type="match status" value="1"/>
</dbReference>
<keyword evidence="3" id="KW-1133">Transmembrane helix</keyword>
<feature type="transmembrane region" description="Helical" evidence="3">
    <location>
        <begin position="158"/>
        <end position="176"/>
    </location>
</feature>
<dbReference type="SMART" id="SM00267">
    <property type="entry name" value="GGDEF"/>
    <property type="match status" value="1"/>
</dbReference>
<feature type="transmembrane region" description="Helical" evidence="3">
    <location>
        <begin position="15"/>
        <end position="36"/>
    </location>
</feature>
<name>V4RBD3_9HYPH</name>
<dbReference type="NCBIfam" id="TIGR00254">
    <property type="entry name" value="GGDEF"/>
    <property type="match status" value="1"/>
</dbReference>
<dbReference type="InterPro" id="IPR029787">
    <property type="entry name" value="Nucleotide_cyclase"/>
</dbReference>
<dbReference type="EC" id="2.7.7.65" evidence="1"/>
<proteinExistence type="predicted"/>
<dbReference type="PROSITE" id="PS50887">
    <property type="entry name" value="GGDEF"/>
    <property type="match status" value="1"/>
</dbReference>
<sequence>MTETGGHWSIGVDPATMLAANALILLIMSVVFFIAWRGQRDEKTWLSWLASNLVLAAAVGLFVLVPPGHLDPLIFLPNCLQVLGVGLRWRAARCFNRRTTPVLFIVLPVALTGSIYVVKPFIPFADLYALVNAIVAAQLVAIAWEYWRDRHDGLRSRYGLVAAYGLVAMSCSARVIQGLTLDRTVVDLPHDPLLEVHVMVALILTVAGGAFALSLAYERNSRELKRLAMCDALTGLCNRRAFDDAMRRELANLPRRNFALLLVDIDRFKDVNDRYGHGAGDEALRTCAGVFAASVRPGDLVARIGGEEFAFLLPGIAAADAMAMAERLRGQVEATEIVAGEHRFTVTLSAGLFHGRGGAGDFDAVMQAADRSLYAAKHGGRNCVASSSLAA</sequence>